<reference evidence="3" key="1">
    <citation type="journal article" date="2019" name="Int. J. Syst. Evol. Microbiol.">
        <title>The Global Catalogue of Microorganisms (GCM) 10K type strain sequencing project: providing services to taxonomists for standard genome sequencing and annotation.</title>
        <authorList>
            <consortium name="The Broad Institute Genomics Platform"/>
            <consortium name="The Broad Institute Genome Sequencing Center for Infectious Disease"/>
            <person name="Wu L."/>
            <person name="Ma J."/>
        </authorList>
    </citation>
    <scope>NUCLEOTIDE SEQUENCE [LARGE SCALE GENOMIC DNA]</scope>
    <source>
        <strain evidence="3">KCTC 23917</strain>
    </source>
</reference>
<proteinExistence type="predicted"/>
<comment type="caution">
    <text evidence="2">The sequence shown here is derived from an EMBL/GenBank/DDBJ whole genome shotgun (WGS) entry which is preliminary data.</text>
</comment>
<dbReference type="RefSeq" id="WP_229792964.1">
    <property type="nucleotide sequence ID" value="NZ_BMYU01000001.1"/>
</dbReference>
<organism evidence="2 3">
    <name type="scientific">Undibacterium squillarum</name>
    <dbReference type="NCBI Taxonomy" id="1131567"/>
    <lineage>
        <taxon>Bacteria</taxon>
        <taxon>Pseudomonadati</taxon>
        <taxon>Pseudomonadota</taxon>
        <taxon>Betaproteobacteria</taxon>
        <taxon>Burkholderiales</taxon>
        <taxon>Oxalobacteraceae</taxon>
        <taxon>Undibacterium</taxon>
    </lineage>
</organism>
<accession>A0ABQ2XQ82</accession>
<protein>
    <recommendedName>
        <fullName evidence="4">FeoB-associated Cys-rich membrane protein</fullName>
    </recommendedName>
</protein>
<evidence type="ECO:0000313" key="3">
    <source>
        <dbReference type="Proteomes" id="UP000653343"/>
    </source>
</evidence>
<name>A0ABQ2XQ82_9BURK</name>
<evidence type="ECO:0008006" key="4">
    <source>
        <dbReference type="Google" id="ProtNLM"/>
    </source>
</evidence>
<feature type="region of interest" description="Disordered" evidence="1">
    <location>
        <begin position="65"/>
        <end position="84"/>
    </location>
</feature>
<gene>
    <name evidence="2" type="ORF">GCM10010946_02120</name>
</gene>
<keyword evidence="3" id="KW-1185">Reference proteome</keyword>
<dbReference type="Proteomes" id="UP000653343">
    <property type="component" value="Unassembled WGS sequence"/>
</dbReference>
<sequence>MQTFLTALIVLICVWHLAMRWMPAKILASLRKKASHSVFRFLLPKVPVASCGSGCNSCSDCPDDNPQNGQQQFKSIPVRVQKSD</sequence>
<dbReference type="EMBL" id="BMYU01000001">
    <property type="protein sequence ID" value="GGX28910.1"/>
    <property type="molecule type" value="Genomic_DNA"/>
</dbReference>
<evidence type="ECO:0000313" key="2">
    <source>
        <dbReference type="EMBL" id="GGX28910.1"/>
    </source>
</evidence>
<evidence type="ECO:0000256" key="1">
    <source>
        <dbReference type="SAM" id="MobiDB-lite"/>
    </source>
</evidence>